<dbReference type="GO" id="GO:0016020">
    <property type="term" value="C:membrane"/>
    <property type="evidence" value="ECO:0007669"/>
    <property type="project" value="GOC"/>
</dbReference>
<keyword evidence="3" id="KW-0540">Nuclease</keyword>
<dbReference type="PROSITE" id="PS51257">
    <property type="entry name" value="PROKAR_LIPOPROTEIN"/>
    <property type="match status" value="1"/>
</dbReference>
<keyword evidence="3" id="KW-0378">Hydrolase</keyword>
<dbReference type="GO" id="GO:0004519">
    <property type="term" value="F:endonuclease activity"/>
    <property type="evidence" value="ECO:0007669"/>
    <property type="project" value="UniProtKB-KW"/>
</dbReference>
<dbReference type="Gene3D" id="3.60.10.10">
    <property type="entry name" value="Endonuclease/exonuclease/phosphatase"/>
    <property type="match status" value="1"/>
</dbReference>
<dbReference type="STRING" id="477680.SAMN05421788_1011018"/>
<dbReference type="GO" id="GO:0004527">
    <property type="term" value="F:exonuclease activity"/>
    <property type="evidence" value="ECO:0007669"/>
    <property type="project" value="UniProtKB-KW"/>
</dbReference>
<reference evidence="4" key="1">
    <citation type="submission" date="2017-01" db="EMBL/GenBank/DDBJ databases">
        <authorList>
            <person name="Varghese N."/>
            <person name="Submissions S."/>
        </authorList>
    </citation>
    <scope>NUCLEOTIDE SEQUENCE [LARGE SCALE GENOMIC DNA]</scope>
    <source>
        <strain evidence="4">DSM 21054</strain>
    </source>
</reference>
<evidence type="ECO:0000313" key="3">
    <source>
        <dbReference type="EMBL" id="SIS75516.1"/>
    </source>
</evidence>
<dbReference type="InterPro" id="IPR036691">
    <property type="entry name" value="Endo/exonu/phosph_ase_sf"/>
</dbReference>
<dbReference type="GO" id="GO:0006506">
    <property type="term" value="P:GPI anchor biosynthetic process"/>
    <property type="evidence" value="ECO:0007669"/>
    <property type="project" value="TreeGrafter"/>
</dbReference>
<feature type="domain" description="Endonuclease/exonuclease/phosphatase" evidence="2">
    <location>
        <begin position="110"/>
        <end position="361"/>
    </location>
</feature>
<proteinExistence type="predicted"/>
<dbReference type="InterPro" id="IPR051916">
    <property type="entry name" value="GPI-anchor_lipid_remodeler"/>
</dbReference>
<dbReference type="SUPFAM" id="SSF56219">
    <property type="entry name" value="DNase I-like"/>
    <property type="match status" value="1"/>
</dbReference>
<sequence>MAGMIRTFTKRFFIVLTSIVCVCFLLSCLVPYLTPARWWPIGFLGLMVPYLVILQVFLILFWLITKPRWSILPLLTLSIGYKQLQSLFATNLKSNFSNVKIEPRLRIVDWNVGSLVGLSKGKDKQKMIRKQIADAILNLEPDIICLQEFNHSYTQGRQADNIGLLVKEYPHYFFSEDYKKGNGFFLYGSIIFSRYPIIHTGKIQYPGKRAESLIYADIVKGKDTVRLFTTHLQSFRFSTADYQDIDKIQQQDKELFDASRNIFKKMKVAFTRRGIQANIVRETLDDSPYPSIICGDFNDVPNSYTYFHIRDNWQDAFLQKDFGIGRTYIALAPTLRIDYILPDEHFNIHQFDMVDEDLSDHLLLVADVSFKK</sequence>
<feature type="transmembrane region" description="Helical" evidence="1">
    <location>
        <begin position="39"/>
        <end position="64"/>
    </location>
</feature>
<dbReference type="Proteomes" id="UP000186917">
    <property type="component" value="Unassembled WGS sequence"/>
</dbReference>
<gene>
    <name evidence="3" type="ORF">SAMN05421788_1011018</name>
</gene>
<evidence type="ECO:0000259" key="2">
    <source>
        <dbReference type="Pfam" id="PF03372"/>
    </source>
</evidence>
<protein>
    <submittedName>
        <fullName evidence="3">Metal-dependent hydrolase, endonuclease/exonuclease/phosphatase family</fullName>
    </submittedName>
</protein>
<dbReference type="PANTHER" id="PTHR14859:SF15">
    <property type="entry name" value="ENDONUCLEASE_EXONUCLEASE_PHOSPHATASE DOMAIN-CONTAINING PROTEIN"/>
    <property type="match status" value="1"/>
</dbReference>
<organism evidence="3 4">
    <name type="scientific">Filimonas lacunae</name>
    <dbReference type="NCBI Taxonomy" id="477680"/>
    <lineage>
        <taxon>Bacteria</taxon>
        <taxon>Pseudomonadati</taxon>
        <taxon>Bacteroidota</taxon>
        <taxon>Chitinophagia</taxon>
        <taxon>Chitinophagales</taxon>
        <taxon>Chitinophagaceae</taxon>
        <taxon>Filimonas</taxon>
    </lineage>
</organism>
<keyword evidence="3" id="KW-0269">Exonuclease</keyword>
<keyword evidence="1" id="KW-0812">Transmembrane</keyword>
<dbReference type="OrthoDB" id="635146at2"/>
<keyword evidence="1" id="KW-0472">Membrane</keyword>
<feature type="transmembrane region" description="Helical" evidence="1">
    <location>
        <begin position="12"/>
        <end position="33"/>
    </location>
</feature>
<name>A0A1N7LNW7_9BACT</name>
<dbReference type="EMBL" id="FTOR01000001">
    <property type="protein sequence ID" value="SIS75516.1"/>
    <property type="molecule type" value="Genomic_DNA"/>
</dbReference>
<dbReference type="AlphaFoldDB" id="A0A1N7LNW7"/>
<evidence type="ECO:0000313" key="4">
    <source>
        <dbReference type="Proteomes" id="UP000186917"/>
    </source>
</evidence>
<keyword evidence="4" id="KW-1185">Reference proteome</keyword>
<evidence type="ECO:0000256" key="1">
    <source>
        <dbReference type="SAM" id="Phobius"/>
    </source>
</evidence>
<dbReference type="InterPro" id="IPR005135">
    <property type="entry name" value="Endo/exonuclease/phosphatase"/>
</dbReference>
<keyword evidence="3" id="KW-0255">Endonuclease</keyword>
<dbReference type="PANTHER" id="PTHR14859">
    <property type="entry name" value="CALCOFLUOR WHITE HYPERSENSITIVE PROTEIN PRECURSOR"/>
    <property type="match status" value="1"/>
</dbReference>
<dbReference type="Pfam" id="PF03372">
    <property type="entry name" value="Exo_endo_phos"/>
    <property type="match status" value="1"/>
</dbReference>
<dbReference type="CDD" id="cd09084">
    <property type="entry name" value="EEP-2"/>
    <property type="match status" value="1"/>
</dbReference>
<accession>A0A1N7LNW7</accession>
<keyword evidence="1" id="KW-1133">Transmembrane helix</keyword>